<sequence length="1314" mass="147888">MAAVPQNNLQKQLELHSAKGTLNKLTLLKHKAVGFTFKKKTIIDNSTPVQNSGGTKDVALKEKDINSSLIKPSVSFSGTKDKQAKIGSHFERTLKDQKGRKNHPNKQLLDVLDCFVSPVKERVPGNEQSGSHFPRADLDSSYKSDINTDDVWNDLDDFEIPGKQKPLSFSNSLSVKTSKASRKLSIFTSKSSKNEATGRANQEYNEDCKNNRTLMPGKEQSSELVIWIDSPTASPRDNVQEETSAEILSSGTDLTLEDSLHSVMASICKLVDSIPERELRSLSCGKELIQQRDYTQDLSEAWPSGFSEHFAVDGDISAVENSVLPFSKSGTKERKMEQKGRFYSEMDGTTSGGQNKLCLPESTLGGEHSLATGEENFANDDFDIDDFDELDDMLTNSTTEQCSTTRHQLVEAVQPSKPFLEKNSPIARRNGRLPHPIYPQANCSASAKISFGKLSLECFGGFTFPHSNEMMKIFHKRFGLHHFRTNQLEAINAALLGKDCFILMPTGGGKSLCYQLPACVSVGVTIVISPLRSLIIDQVQKLTAMDIPATYLTCDKTDAEASRIYMQLSKKDPIIKLLYVTPEKVCASGRLMSTLENLYERQLLARFVIDEAHCVSQWGHDFRKDYKRLNMLRKKFCSVPMMALTATANPRVRKDILNQLEMLQPQVFSMSFNRHNLKYDVLPKKPKNVALDCLQWIRKYHPYDSGIIYCLSRYECDSVATNLQKAGLSALAYHAGLPDNIRDLVQQKWINQDGCQIICATIAFGMGIDKPDVRFVIHASLPKSIEGYYQESGRAGRDGEMSNCLLFYSYSDVTRLRRLILMEKDGNRDTRQTHFNNLYSMVHYCENVVECRRLQLLSYFGETGFNSNFCKEYPEVSCDNCSKRQEYKLRNVTEDVKDIVRFVQEHCGGKATVRRHAGRYTLNMMIDIFLGTKSAKIQSGLFGRGAAYSRHNAERLFRKLVLDKILDEDLCITANDQAVAYVQLGERAYAVLSGTLQVEFCETESASSIRKQRALVAKMSQREEMIKKCLSELMDVCKNLGKMLGIHYFNIFSTATLKRIAETLSSDPAALLQIDGVTEDKLEKYGADIIEVMQKYSEWSFSAHYRAYSVTVRAAKKKFFSASVASSQCRPKDPVAPSRACCDHFAQHFKEKIAQIRHELDSTVDRVPLWDVFGAPSGPTLLDEFQLLRPDDVDKVLGLVCPTTCLLDSCPSWLLTKAKHRIGTWVQEGINASMREGRVPAPLKEAAIRPILKAASLDPEVAASYRPTFRSWARCWSGWWRDNSRHSWMETDYLDPFQSSFRPGYGTESALVVL</sequence>
<keyword evidence="5" id="KW-0479">Metal-binding</keyword>
<evidence type="ECO:0000256" key="13">
    <source>
        <dbReference type="ARBA" id="ARBA00023204"/>
    </source>
</evidence>
<dbReference type="Pfam" id="PF00270">
    <property type="entry name" value="DEAD"/>
    <property type="match status" value="1"/>
</dbReference>
<reference evidence="23" key="1">
    <citation type="submission" date="2025-08" db="UniProtKB">
        <authorList>
            <consortium name="Ensembl"/>
        </authorList>
    </citation>
    <scope>IDENTIFICATION</scope>
</reference>
<dbReference type="InterPro" id="IPR004589">
    <property type="entry name" value="DNA_helicase_ATP-dep_RecQ"/>
</dbReference>
<dbReference type="InterPro" id="IPR036390">
    <property type="entry name" value="WH_DNA-bd_sf"/>
</dbReference>
<dbReference type="InterPro" id="IPR044876">
    <property type="entry name" value="HRDC_dom_sf"/>
</dbReference>
<dbReference type="SUPFAM" id="SSF46785">
    <property type="entry name" value="Winged helix' DNA-binding domain"/>
    <property type="match status" value="1"/>
</dbReference>
<evidence type="ECO:0000256" key="11">
    <source>
        <dbReference type="ARBA" id="ARBA00022840"/>
    </source>
</evidence>
<accession>A0A8D2Q7F0</accession>
<dbReference type="Proteomes" id="UP000694545">
    <property type="component" value="Unplaced"/>
</dbReference>
<comment type="similarity">
    <text evidence="3">Belongs to the helicase family. RecQ subfamily.</text>
</comment>
<feature type="domain" description="Helicase ATP-binding" evidence="21">
    <location>
        <begin position="491"/>
        <end position="666"/>
    </location>
</feature>
<dbReference type="GO" id="GO:0005737">
    <property type="term" value="C:cytoplasm"/>
    <property type="evidence" value="ECO:0007669"/>
    <property type="project" value="TreeGrafter"/>
</dbReference>
<keyword evidence="15" id="KW-0539">Nucleus</keyword>
<dbReference type="Gene3D" id="3.40.50.300">
    <property type="entry name" value="P-loop containing nucleotide triphosphate hydrolases"/>
    <property type="match status" value="2"/>
</dbReference>
<evidence type="ECO:0000313" key="24">
    <source>
        <dbReference type="Proteomes" id="UP000694545"/>
    </source>
</evidence>
<keyword evidence="8" id="KW-0378">Hydrolase</keyword>
<evidence type="ECO:0000256" key="7">
    <source>
        <dbReference type="ARBA" id="ARBA00022763"/>
    </source>
</evidence>
<dbReference type="CDD" id="cd18016">
    <property type="entry name" value="DEXHc_RecQ2_BLM"/>
    <property type="match status" value="1"/>
</dbReference>
<evidence type="ECO:0000259" key="20">
    <source>
        <dbReference type="PROSITE" id="PS50967"/>
    </source>
</evidence>
<dbReference type="GO" id="GO:0006260">
    <property type="term" value="P:DNA replication"/>
    <property type="evidence" value="ECO:0007669"/>
    <property type="project" value="UniProtKB-KW"/>
</dbReference>
<evidence type="ECO:0000256" key="4">
    <source>
        <dbReference type="ARBA" id="ARBA00022705"/>
    </source>
</evidence>
<evidence type="ECO:0000256" key="1">
    <source>
        <dbReference type="ARBA" id="ARBA00001947"/>
    </source>
</evidence>
<dbReference type="GO" id="GO:0009378">
    <property type="term" value="F:four-way junction helicase activity"/>
    <property type="evidence" value="ECO:0007669"/>
    <property type="project" value="TreeGrafter"/>
</dbReference>
<evidence type="ECO:0000256" key="3">
    <source>
        <dbReference type="ARBA" id="ARBA00005446"/>
    </source>
</evidence>
<dbReference type="SMART" id="SM00490">
    <property type="entry name" value="HELICc"/>
    <property type="match status" value="1"/>
</dbReference>
<keyword evidence="11" id="KW-0067">ATP-binding</keyword>
<dbReference type="InterPro" id="IPR002464">
    <property type="entry name" value="DNA/RNA_helicase_DEAH_CS"/>
</dbReference>
<dbReference type="InterPro" id="IPR001650">
    <property type="entry name" value="Helicase_C-like"/>
</dbReference>
<dbReference type="GO" id="GO:0000723">
    <property type="term" value="P:telomere maintenance"/>
    <property type="evidence" value="ECO:0007669"/>
    <property type="project" value="TreeGrafter"/>
</dbReference>
<comment type="cofactor">
    <cofactor evidence="1">
        <name>Zn(2+)</name>
        <dbReference type="ChEBI" id="CHEBI:29105"/>
    </cofactor>
</comment>
<protein>
    <recommendedName>
        <fullName evidence="19">RecQ-like DNA helicase BLM</fullName>
        <ecNumber evidence="17">5.6.2.4</ecNumber>
    </recommendedName>
    <alternativeName>
        <fullName evidence="18">DNA 3'-5' helicase BLM</fullName>
    </alternativeName>
</protein>
<evidence type="ECO:0000256" key="14">
    <source>
        <dbReference type="ARBA" id="ARBA00023235"/>
    </source>
</evidence>
<dbReference type="InterPro" id="IPR010997">
    <property type="entry name" value="HRDC-like_sf"/>
</dbReference>
<evidence type="ECO:0000256" key="15">
    <source>
        <dbReference type="ARBA" id="ARBA00023242"/>
    </source>
</evidence>
<dbReference type="SMART" id="SM00956">
    <property type="entry name" value="RQC"/>
    <property type="match status" value="1"/>
</dbReference>
<reference evidence="23" key="2">
    <citation type="submission" date="2025-09" db="UniProtKB">
        <authorList>
            <consortium name="Ensembl"/>
        </authorList>
    </citation>
    <scope>IDENTIFICATION</scope>
</reference>
<keyword evidence="7" id="KW-0227">DNA damage</keyword>
<dbReference type="InterPro" id="IPR014001">
    <property type="entry name" value="Helicase_ATP-bd"/>
</dbReference>
<feature type="domain" description="HRDC" evidence="20">
    <location>
        <begin position="1023"/>
        <end position="1103"/>
    </location>
</feature>
<dbReference type="GO" id="GO:0005524">
    <property type="term" value="F:ATP binding"/>
    <property type="evidence" value="ECO:0007669"/>
    <property type="project" value="UniProtKB-KW"/>
</dbReference>
<dbReference type="Pfam" id="PF16204">
    <property type="entry name" value="BDHCT_assoc"/>
    <property type="match status" value="1"/>
</dbReference>
<evidence type="ECO:0000256" key="9">
    <source>
        <dbReference type="ARBA" id="ARBA00022806"/>
    </source>
</evidence>
<keyword evidence="4" id="KW-0235">DNA replication</keyword>
<comment type="subcellular location">
    <subcellularLocation>
        <location evidence="2">Nucleus</location>
    </subcellularLocation>
</comment>
<evidence type="ECO:0000256" key="18">
    <source>
        <dbReference type="ARBA" id="ARBA00044542"/>
    </source>
</evidence>
<comment type="catalytic activity">
    <reaction evidence="16">
        <text>Couples ATP hydrolysis with the unwinding of duplex DNA by translocating in the 3'-5' direction.</text>
        <dbReference type="EC" id="5.6.2.4"/>
    </reaction>
</comment>
<dbReference type="InterPro" id="IPR032439">
    <property type="entry name" value="BDHCT_assoc"/>
</dbReference>
<dbReference type="Pfam" id="PF08072">
    <property type="entry name" value="BDHCT"/>
    <property type="match status" value="1"/>
</dbReference>
<dbReference type="Pfam" id="PF16124">
    <property type="entry name" value="RecQ_Zn_bind"/>
    <property type="match status" value="1"/>
</dbReference>
<dbReference type="InterPro" id="IPR011545">
    <property type="entry name" value="DEAD/DEAH_box_helicase_dom"/>
</dbReference>
<keyword evidence="12" id="KW-0238">DNA-binding</keyword>
<dbReference type="SUPFAM" id="SSF47819">
    <property type="entry name" value="HRDC-like"/>
    <property type="match status" value="1"/>
</dbReference>
<dbReference type="SMART" id="SM00487">
    <property type="entry name" value="DEXDc"/>
    <property type="match status" value="1"/>
</dbReference>
<evidence type="ECO:0000256" key="10">
    <source>
        <dbReference type="ARBA" id="ARBA00022833"/>
    </source>
</evidence>
<dbReference type="GO" id="GO:0000724">
    <property type="term" value="P:double-strand break repair via homologous recombination"/>
    <property type="evidence" value="ECO:0007669"/>
    <property type="project" value="TreeGrafter"/>
</dbReference>
<dbReference type="InterPro" id="IPR012532">
    <property type="entry name" value="BDHCT"/>
</dbReference>
<dbReference type="PROSITE" id="PS51194">
    <property type="entry name" value="HELICASE_CTER"/>
    <property type="match status" value="1"/>
</dbReference>
<evidence type="ECO:0000313" key="23">
    <source>
        <dbReference type="Ensembl" id="ENSVKKP00000024339.1"/>
    </source>
</evidence>
<keyword evidence="10" id="KW-0862">Zinc</keyword>
<evidence type="ECO:0000256" key="5">
    <source>
        <dbReference type="ARBA" id="ARBA00022723"/>
    </source>
</evidence>
<evidence type="ECO:0000256" key="17">
    <source>
        <dbReference type="ARBA" id="ARBA00034808"/>
    </source>
</evidence>
<dbReference type="Gene3D" id="1.10.10.10">
    <property type="entry name" value="Winged helix-like DNA-binding domain superfamily/Winged helix DNA-binding domain"/>
    <property type="match status" value="1"/>
</dbReference>
<evidence type="ECO:0000256" key="6">
    <source>
        <dbReference type="ARBA" id="ARBA00022741"/>
    </source>
</evidence>
<dbReference type="Gene3D" id="1.10.150.80">
    <property type="entry name" value="HRDC domain"/>
    <property type="match status" value="1"/>
</dbReference>
<dbReference type="Pfam" id="PF00271">
    <property type="entry name" value="Helicase_C"/>
    <property type="match status" value="1"/>
</dbReference>
<dbReference type="FunFam" id="1.10.150.80:FF:000003">
    <property type="entry name" value="Bloom syndrome RecQ-like helicase"/>
    <property type="match status" value="1"/>
</dbReference>
<keyword evidence="24" id="KW-1185">Reference proteome</keyword>
<dbReference type="PANTHER" id="PTHR13710">
    <property type="entry name" value="DNA HELICASE RECQ FAMILY MEMBER"/>
    <property type="match status" value="1"/>
</dbReference>
<organism evidence="23 24">
    <name type="scientific">Varanus komodoensis</name>
    <name type="common">Komodo dragon</name>
    <dbReference type="NCBI Taxonomy" id="61221"/>
    <lineage>
        <taxon>Eukaryota</taxon>
        <taxon>Metazoa</taxon>
        <taxon>Chordata</taxon>
        <taxon>Craniata</taxon>
        <taxon>Vertebrata</taxon>
        <taxon>Euteleostomi</taxon>
        <taxon>Lepidosauria</taxon>
        <taxon>Squamata</taxon>
        <taxon>Bifurcata</taxon>
        <taxon>Unidentata</taxon>
        <taxon>Episquamata</taxon>
        <taxon>Toxicofera</taxon>
        <taxon>Anguimorpha</taxon>
        <taxon>Paleoanguimorpha</taxon>
        <taxon>Varanoidea</taxon>
        <taxon>Varanidae</taxon>
        <taxon>Varanus</taxon>
    </lineage>
</organism>
<dbReference type="InterPro" id="IPR002121">
    <property type="entry name" value="HRDC_dom"/>
</dbReference>
<dbReference type="EC" id="5.6.2.4" evidence="17"/>
<evidence type="ECO:0000259" key="21">
    <source>
        <dbReference type="PROSITE" id="PS51192"/>
    </source>
</evidence>
<dbReference type="PROSITE" id="PS51192">
    <property type="entry name" value="HELICASE_ATP_BIND_1"/>
    <property type="match status" value="1"/>
</dbReference>
<evidence type="ECO:0000256" key="16">
    <source>
        <dbReference type="ARBA" id="ARBA00034617"/>
    </source>
</evidence>
<evidence type="ECO:0000259" key="22">
    <source>
        <dbReference type="PROSITE" id="PS51194"/>
    </source>
</evidence>
<keyword evidence="6" id="KW-0547">Nucleotide-binding</keyword>
<proteinExistence type="inferred from homology"/>
<dbReference type="NCBIfam" id="TIGR00614">
    <property type="entry name" value="recQ_fam"/>
    <property type="match status" value="1"/>
</dbReference>
<keyword evidence="14" id="KW-0413">Isomerase</keyword>
<dbReference type="FunFam" id="3.40.50.300:FF:000340">
    <property type="entry name" value="Bloom syndrome, RecQ helicase"/>
    <property type="match status" value="1"/>
</dbReference>
<dbReference type="InterPro" id="IPR032437">
    <property type="entry name" value="BLM_N"/>
</dbReference>
<dbReference type="GO" id="GO:0003677">
    <property type="term" value="F:DNA binding"/>
    <property type="evidence" value="ECO:0007669"/>
    <property type="project" value="UniProtKB-KW"/>
</dbReference>
<dbReference type="GO" id="GO:0043138">
    <property type="term" value="F:3'-5' DNA helicase activity"/>
    <property type="evidence" value="ECO:0007669"/>
    <property type="project" value="UniProtKB-EC"/>
</dbReference>
<dbReference type="PROSITE" id="PS00690">
    <property type="entry name" value="DEAH_ATP_HELICASE"/>
    <property type="match status" value="1"/>
</dbReference>
<dbReference type="SMART" id="SM00341">
    <property type="entry name" value="HRDC"/>
    <property type="match status" value="1"/>
</dbReference>
<dbReference type="InterPro" id="IPR032284">
    <property type="entry name" value="RecQ_Zn-bd"/>
</dbReference>
<feature type="domain" description="Helicase C-terminal" evidence="22">
    <location>
        <begin position="692"/>
        <end position="839"/>
    </location>
</feature>
<evidence type="ECO:0000256" key="19">
    <source>
        <dbReference type="ARBA" id="ARBA00073450"/>
    </source>
</evidence>
<dbReference type="CDD" id="cd18794">
    <property type="entry name" value="SF2_C_RecQ"/>
    <property type="match status" value="1"/>
</dbReference>
<dbReference type="SUPFAM" id="SSF52540">
    <property type="entry name" value="P-loop containing nucleoside triphosphate hydrolases"/>
    <property type="match status" value="2"/>
</dbReference>
<dbReference type="FunFam" id="3.40.50.300:FF:000537">
    <property type="entry name" value="Bloom syndrome RecQ-like helicase"/>
    <property type="match status" value="1"/>
</dbReference>
<dbReference type="PROSITE" id="PS50967">
    <property type="entry name" value="HRDC"/>
    <property type="match status" value="1"/>
</dbReference>
<keyword evidence="13" id="KW-0234">DNA repair</keyword>
<keyword evidence="9" id="KW-0347">Helicase</keyword>
<dbReference type="GO" id="GO:0005634">
    <property type="term" value="C:nucleus"/>
    <property type="evidence" value="ECO:0007669"/>
    <property type="project" value="UniProtKB-SubCell"/>
</dbReference>
<evidence type="ECO:0000256" key="8">
    <source>
        <dbReference type="ARBA" id="ARBA00022801"/>
    </source>
</evidence>
<dbReference type="InterPro" id="IPR036388">
    <property type="entry name" value="WH-like_DNA-bd_sf"/>
</dbReference>
<evidence type="ECO:0000256" key="2">
    <source>
        <dbReference type="ARBA" id="ARBA00004123"/>
    </source>
</evidence>
<name>A0A8D2Q7F0_VARKO</name>
<dbReference type="GO" id="GO:0046872">
    <property type="term" value="F:metal ion binding"/>
    <property type="evidence" value="ECO:0007669"/>
    <property type="project" value="UniProtKB-KW"/>
</dbReference>
<dbReference type="Pfam" id="PF09382">
    <property type="entry name" value="RQC"/>
    <property type="match status" value="1"/>
</dbReference>
<dbReference type="Pfam" id="PF16202">
    <property type="entry name" value="BLM_N"/>
    <property type="match status" value="1"/>
</dbReference>
<evidence type="ECO:0000256" key="12">
    <source>
        <dbReference type="ARBA" id="ARBA00023125"/>
    </source>
</evidence>
<dbReference type="Pfam" id="PF00570">
    <property type="entry name" value="HRDC"/>
    <property type="match status" value="1"/>
</dbReference>
<dbReference type="InterPro" id="IPR018982">
    <property type="entry name" value="RQC_domain"/>
</dbReference>
<dbReference type="Ensembl" id="ENSVKKT00000024932.1">
    <property type="protein sequence ID" value="ENSVKKP00000024339.1"/>
    <property type="gene ID" value="ENSVKKG00000016036.1"/>
</dbReference>
<dbReference type="GO" id="GO:0005694">
    <property type="term" value="C:chromosome"/>
    <property type="evidence" value="ECO:0007669"/>
    <property type="project" value="TreeGrafter"/>
</dbReference>
<dbReference type="InterPro" id="IPR027417">
    <property type="entry name" value="P-loop_NTPase"/>
</dbReference>
<dbReference type="PANTHER" id="PTHR13710:SF153">
    <property type="entry name" value="RECQ-LIKE DNA HELICASE BLM"/>
    <property type="match status" value="1"/>
</dbReference>
<dbReference type="GO" id="GO:0016818">
    <property type="term" value="F:hydrolase activity, acting on acid anhydrides, in phosphorus-containing anhydrides"/>
    <property type="evidence" value="ECO:0007669"/>
    <property type="project" value="InterPro"/>
</dbReference>